<evidence type="ECO:0000313" key="11">
    <source>
        <dbReference type="Proteomes" id="UP000463975"/>
    </source>
</evidence>
<feature type="active site" description="Proton acceptor" evidence="4">
    <location>
        <position position="169"/>
    </location>
</feature>
<dbReference type="Gene3D" id="3.40.50.720">
    <property type="entry name" value="NAD(P)-binding Rossmann-like Domain"/>
    <property type="match status" value="1"/>
</dbReference>
<dbReference type="PANTHER" id="PTHR23406">
    <property type="entry name" value="MALIC ENZYME-RELATED"/>
    <property type="match status" value="1"/>
</dbReference>
<comment type="similarity">
    <text evidence="1 7">Belongs to the malic enzymes family.</text>
</comment>
<accession>A0A6P1NF77</accession>
<feature type="active site" description="Proton donor" evidence="4">
    <location>
        <position position="98"/>
    </location>
</feature>
<dbReference type="GO" id="GO:0051287">
    <property type="term" value="F:NAD binding"/>
    <property type="evidence" value="ECO:0007669"/>
    <property type="project" value="InterPro"/>
</dbReference>
<evidence type="ECO:0000256" key="5">
    <source>
        <dbReference type="PIRSR" id="PIRSR000106-2"/>
    </source>
</evidence>
<comment type="cofactor">
    <cofactor evidence="6">
        <name>Mg(2+)</name>
        <dbReference type="ChEBI" id="CHEBI:18420"/>
    </cofactor>
    <cofactor evidence="6">
        <name>Mn(2+)</name>
        <dbReference type="ChEBI" id="CHEBI:29035"/>
    </cofactor>
    <text evidence="6">Divalent metal cations. Prefers magnesium or manganese.</text>
</comment>
<dbReference type="Pfam" id="PF03949">
    <property type="entry name" value="Malic_M"/>
    <property type="match status" value="1"/>
</dbReference>
<dbReference type="PANTHER" id="PTHR23406:SF34">
    <property type="entry name" value="NAD-DEPENDENT MALIC ENZYME, MITOCHONDRIAL"/>
    <property type="match status" value="1"/>
</dbReference>
<dbReference type="GO" id="GO:0016616">
    <property type="term" value="F:oxidoreductase activity, acting on the CH-OH group of donors, NAD or NADP as acceptor"/>
    <property type="evidence" value="ECO:0007669"/>
    <property type="project" value="InterPro"/>
</dbReference>
<proteinExistence type="inferred from homology"/>
<keyword evidence="6 7" id="KW-0479">Metal-binding</keyword>
<feature type="binding site" evidence="6">
    <location>
        <position position="264"/>
    </location>
    <ligand>
        <name>a divalent metal cation</name>
        <dbReference type="ChEBI" id="CHEBI:60240"/>
    </ligand>
</feature>
<feature type="binding site" evidence="5">
    <location>
        <position position="451"/>
    </location>
    <ligand>
        <name>(S)-malate</name>
        <dbReference type="ChEBI" id="CHEBI:15589"/>
    </ligand>
</feature>
<dbReference type="SUPFAM" id="SSF53223">
    <property type="entry name" value="Aminoacid dehydrogenase-like, N-terminal domain"/>
    <property type="match status" value="1"/>
</dbReference>
<dbReference type="AlphaFoldDB" id="A0A6P1NF77"/>
<evidence type="ECO:0000256" key="7">
    <source>
        <dbReference type="RuleBase" id="RU003427"/>
    </source>
</evidence>
<evidence type="ECO:0000259" key="9">
    <source>
        <dbReference type="SMART" id="SM01274"/>
    </source>
</evidence>
<dbReference type="EC" id="1.1.1.38" evidence="10"/>
<keyword evidence="2 10" id="KW-0560">Oxidoreductase</keyword>
<dbReference type="SUPFAM" id="SSF51735">
    <property type="entry name" value="NAD(P)-binding Rossmann-fold domains"/>
    <property type="match status" value="1"/>
</dbReference>
<dbReference type="InterPro" id="IPR037062">
    <property type="entry name" value="Malic_N_dom_sf"/>
</dbReference>
<protein>
    <submittedName>
        <fullName evidence="10">Oxaloacetate-decarboxylating malate dehydrogenase</fullName>
        <ecNumber evidence="10">1.1.1.38</ecNumber>
    </submittedName>
</protein>
<evidence type="ECO:0000256" key="3">
    <source>
        <dbReference type="ARBA" id="ARBA00023027"/>
    </source>
</evidence>
<dbReference type="KEGG" id="bomb:GT348_02025"/>
<dbReference type="SMART" id="SM01274">
    <property type="entry name" value="malic"/>
    <property type="match status" value="1"/>
</dbReference>
<dbReference type="EMBL" id="CP047652">
    <property type="protein sequence ID" value="QHI95220.1"/>
    <property type="molecule type" value="Genomic_DNA"/>
</dbReference>
<evidence type="ECO:0000256" key="2">
    <source>
        <dbReference type="ARBA" id="ARBA00023002"/>
    </source>
</evidence>
<gene>
    <name evidence="10" type="primary">maeA</name>
    <name evidence="10" type="ORF">GT348_02025</name>
</gene>
<dbReference type="GO" id="GO:0046872">
    <property type="term" value="F:metal ion binding"/>
    <property type="evidence" value="ECO:0007669"/>
    <property type="project" value="UniProtKB-KW"/>
</dbReference>
<dbReference type="SMART" id="SM00919">
    <property type="entry name" value="Malic_M"/>
    <property type="match status" value="1"/>
</dbReference>
<dbReference type="PRINTS" id="PR00072">
    <property type="entry name" value="MALOXRDTASE"/>
</dbReference>
<sequence>MSSPLTVSLTGQALLDSPFFNKGLAFTKQERDIFHLNGLLPSSEHDLEIQVSNAYESIMRQEGNLNRHVTLRALQDENETVFYALLDKYLIEMMPLVYTPGVGEACLNFSKIYQRPRGLYITAEHKGRISQILASPDYDNIRMVIVTDGERILGLGDLGANGMGIPIGKLSLYTACSGLNPSYMLPVTLDVGTENEALLNDPHYIGLKQRRLRGKAYDEFIDEFVKAVQKRWPNSLLHWEDFAGRNAAPLLQRYRDQILSFNDDIQGTASIANAAILAGIAKKKETLSQQRIVIIGGGSAGCGIAYQLLQACIAEGLSQKEALNLFYIFDRPGLLLQGMDDLTEAQQLFARPDALTDGGNTDLTKAINQIRPTILIGVSGQAGLFTKDMITSMAHYCENPLIFPLSNPTSHIEARPEDILAWTKGKAIIGTGSPFLPIEFDGKIIKIDQTNNAYIFPGLGLGALACQAQKISDNMLMAAAKAVVSCSASQEHDGLLPPLSAIKDVAHKVARFVALQAKEEGLCPDFDETSLEENIASLSWEPVYRPYHFAPKA</sequence>
<evidence type="ECO:0000256" key="1">
    <source>
        <dbReference type="ARBA" id="ARBA00008785"/>
    </source>
</evidence>
<dbReference type="Gene3D" id="3.40.50.10380">
    <property type="entry name" value="Malic enzyme, N-terminal domain"/>
    <property type="match status" value="1"/>
</dbReference>
<dbReference type="NCBIfam" id="NF010052">
    <property type="entry name" value="PRK13529.1"/>
    <property type="match status" value="1"/>
</dbReference>
<evidence type="ECO:0000256" key="6">
    <source>
        <dbReference type="PIRSR" id="PIRSR000106-3"/>
    </source>
</evidence>
<feature type="binding site" evidence="5">
    <location>
        <position position="151"/>
    </location>
    <ligand>
        <name>(S)-malate</name>
        <dbReference type="ChEBI" id="CHEBI:15589"/>
    </ligand>
</feature>
<dbReference type="GO" id="GO:0004470">
    <property type="term" value="F:malic enzyme activity"/>
    <property type="evidence" value="ECO:0007669"/>
    <property type="project" value="InterPro"/>
</dbReference>
<dbReference type="Pfam" id="PF00390">
    <property type="entry name" value="malic"/>
    <property type="match status" value="1"/>
</dbReference>
<dbReference type="GO" id="GO:0006108">
    <property type="term" value="P:malate metabolic process"/>
    <property type="evidence" value="ECO:0007669"/>
    <property type="project" value="TreeGrafter"/>
</dbReference>
<keyword evidence="11" id="KW-1185">Reference proteome</keyword>
<keyword evidence="3" id="KW-0520">NAD</keyword>
<dbReference type="PIRSF" id="PIRSF000106">
    <property type="entry name" value="ME"/>
    <property type="match status" value="1"/>
</dbReference>
<evidence type="ECO:0000313" key="10">
    <source>
        <dbReference type="EMBL" id="QHI95220.1"/>
    </source>
</evidence>
<dbReference type="InterPro" id="IPR001891">
    <property type="entry name" value="Malic_OxRdtase"/>
</dbReference>
<dbReference type="Proteomes" id="UP000463975">
    <property type="component" value="Chromosome"/>
</dbReference>
<feature type="binding site" evidence="5">
    <location>
        <position position="407"/>
    </location>
    <ligand>
        <name>(S)-malate</name>
        <dbReference type="ChEBI" id="CHEBI:15589"/>
    </ligand>
</feature>
<dbReference type="InterPro" id="IPR012302">
    <property type="entry name" value="Malic_NAD-bd"/>
</dbReference>
<feature type="binding site" evidence="6">
    <location>
        <position position="241"/>
    </location>
    <ligand>
        <name>a divalent metal cation</name>
        <dbReference type="ChEBI" id="CHEBI:60240"/>
    </ligand>
</feature>
<reference evidence="10 11" key="1">
    <citation type="submission" date="2020-01" db="EMBL/GenBank/DDBJ databases">
        <title>Genome sequencing of strain KACC 21507.</title>
        <authorList>
            <person name="Heo J."/>
            <person name="Kim S.-J."/>
            <person name="Kim J.-S."/>
            <person name="Hong S.-B."/>
            <person name="Kwon S.-W."/>
        </authorList>
    </citation>
    <scope>NUCLEOTIDE SEQUENCE [LARGE SCALE GENOMIC DNA]</scope>
    <source>
        <strain evidence="10 11">KACC 21507</strain>
    </source>
</reference>
<organism evidence="10 11">
    <name type="scientific">Aristophania vespae</name>
    <dbReference type="NCBI Taxonomy" id="2697033"/>
    <lineage>
        <taxon>Bacteria</taxon>
        <taxon>Pseudomonadati</taxon>
        <taxon>Pseudomonadota</taxon>
        <taxon>Alphaproteobacteria</taxon>
        <taxon>Acetobacterales</taxon>
        <taxon>Acetobacteraceae</taxon>
        <taxon>Aristophania</taxon>
    </lineage>
</organism>
<evidence type="ECO:0000256" key="4">
    <source>
        <dbReference type="PIRSR" id="PIRSR000106-1"/>
    </source>
</evidence>
<dbReference type="RefSeq" id="WP_160618298.1">
    <property type="nucleotide sequence ID" value="NZ_CP047652.1"/>
</dbReference>
<dbReference type="InterPro" id="IPR036291">
    <property type="entry name" value="NAD(P)-bd_dom_sf"/>
</dbReference>
<dbReference type="InterPro" id="IPR012301">
    <property type="entry name" value="Malic_N_dom"/>
</dbReference>
<feature type="domain" description="Malic enzyme NAD-binding" evidence="8">
    <location>
        <begin position="265"/>
        <end position="518"/>
    </location>
</feature>
<dbReference type="InterPro" id="IPR046346">
    <property type="entry name" value="Aminoacid_DH-like_N_sf"/>
</dbReference>
<feature type="binding site" evidence="6">
    <location>
        <position position="240"/>
    </location>
    <ligand>
        <name>a divalent metal cation</name>
        <dbReference type="ChEBI" id="CHEBI:60240"/>
    </ligand>
</feature>
<evidence type="ECO:0000259" key="8">
    <source>
        <dbReference type="SMART" id="SM00919"/>
    </source>
</evidence>
<feature type="domain" description="Malic enzyme N-terminal" evidence="9">
    <location>
        <begin position="75"/>
        <end position="255"/>
    </location>
</feature>
<name>A0A6P1NF77_9PROT</name>